<protein>
    <submittedName>
        <fullName evidence="2">Uncharacterized protein</fullName>
    </submittedName>
</protein>
<organism evidence="2 3">
    <name type="scientific">Pleurodeles waltl</name>
    <name type="common">Iberian ribbed newt</name>
    <dbReference type="NCBI Taxonomy" id="8319"/>
    <lineage>
        <taxon>Eukaryota</taxon>
        <taxon>Metazoa</taxon>
        <taxon>Chordata</taxon>
        <taxon>Craniata</taxon>
        <taxon>Vertebrata</taxon>
        <taxon>Euteleostomi</taxon>
        <taxon>Amphibia</taxon>
        <taxon>Batrachia</taxon>
        <taxon>Caudata</taxon>
        <taxon>Salamandroidea</taxon>
        <taxon>Salamandridae</taxon>
        <taxon>Pleurodelinae</taxon>
        <taxon>Pleurodeles</taxon>
    </lineage>
</organism>
<dbReference type="EMBL" id="JANPWB010000001">
    <property type="protein sequence ID" value="KAJ1216333.1"/>
    <property type="molecule type" value="Genomic_DNA"/>
</dbReference>
<proteinExistence type="predicted"/>
<evidence type="ECO:0000256" key="1">
    <source>
        <dbReference type="SAM" id="MobiDB-lite"/>
    </source>
</evidence>
<reference evidence="2" key="1">
    <citation type="journal article" date="2022" name="bioRxiv">
        <title>Sequencing and chromosome-scale assembly of the giantPleurodeles waltlgenome.</title>
        <authorList>
            <person name="Brown T."/>
            <person name="Elewa A."/>
            <person name="Iarovenko S."/>
            <person name="Subramanian E."/>
            <person name="Araus A.J."/>
            <person name="Petzold A."/>
            <person name="Susuki M."/>
            <person name="Suzuki K.-i.T."/>
            <person name="Hayashi T."/>
            <person name="Toyoda A."/>
            <person name="Oliveira C."/>
            <person name="Osipova E."/>
            <person name="Leigh N.D."/>
            <person name="Simon A."/>
            <person name="Yun M.H."/>
        </authorList>
    </citation>
    <scope>NUCLEOTIDE SEQUENCE</scope>
    <source>
        <strain evidence="2">20211129_DDA</strain>
        <tissue evidence="2">Liver</tissue>
    </source>
</reference>
<gene>
    <name evidence="2" type="ORF">NDU88_003936</name>
</gene>
<feature type="compositionally biased region" description="Basic and acidic residues" evidence="1">
    <location>
        <begin position="8"/>
        <end position="23"/>
    </location>
</feature>
<sequence length="77" mass="8691">MIPGAEGRANDPRENGTVKIGNPDDRIPLRSSLRYSILRISKEQWIRTVTSLMWLVSDTGNGLSNLQLPFVDIYSFI</sequence>
<evidence type="ECO:0000313" key="3">
    <source>
        <dbReference type="Proteomes" id="UP001066276"/>
    </source>
</evidence>
<keyword evidence="3" id="KW-1185">Reference proteome</keyword>
<evidence type="ECO:0000313" key="2">
    <source>
        <dbReference type="EMBL" id="KAJ1216333.1"/>
    </source>
</evidence>
<feature type="region of interest" description="Disordered" evidence="1">
    <location>
        <begin position="1"/>
        <end position="23"/>
    </location>
</feature>
<comment type="caution">
    <text evidence="2">The sequence shown here is derived from an EMBL/GenBank/DDBJ whole genome shotgun (WGS) entry which is preliminary data.</text>
</comment>
<accession>A0AAV7WQH3</accession>
<dbReference type="Proteomes" id="UP001066276">
    <property type="component" value="Chromosome 1_1"/>
</dbReference>
<name>A0AAV7WQH3_PLEWA</name>
<dbReference type="AlphaFoldDB" id="A0AAV7WQH3"/>